<name>A0A0L0N090_TOLOC</name>
<evidence type="ECO:0000256" key="1">
    <source>
        <dbReference type="SAM" id="MobiDB-lite"/>
    </source>
</evidence>
<feature type="non-terminal residue" evidence="2">
    <location>
        <position position="1"/>
    </location>
</feature>
<dbReference type="Proteomes" id="UP000036947">
    <property type="component" value="Unassembled WGS sequence"/>
</dbReference>
<evidence type="ECO:0000313" key="3">
    <source>
        <dbReference type="Proteomes" id="UP000036947"/>
    </source>
</evidence>
<feature type="compositionally biased region" description="Low complexity" evidence="1">
    <location>
        <begin position="57"/>
        <end position="71"/>
    </location>
</feature>
<dbReference type="EMBL" id="LFRF01000036">
    <property type="protein sequence ID" value="KND87466.1"/>
    <property type="molecule type" value="Genomic_DNA"/>
</dbReference>
<reference evidence="2 3" key="1">
    <citation type="journal article" date="2015" name="BMC Genomics">
        <title>The genome of the truffle-parasite Tolypocladium ophioglossoides and the evolution of antifungal peptaibiotics.</title>
        <authorList>
            <person name="Quandt C.A."/>
            <person name="Bushley K.E."/>
            <person name="Spatafora J.W."/>
        </authorList>
    </citation>
    <scope>NUCLEOTIDE SEQUENCE [LARGE SCALE GENOMIC DNA]</scope>
    <source>
        <strain evidence="2 3">CBS 100239</strain>
    </source>
</reference>
<feature type="region of interest" description="Disordered" evidence="1">
    <location>
        <begin position="50"/>
        <end position="74"/>
    </location>
</feature>
<evidence type="ECO:0000313" key="2">
    <source>
        <dbReference type="EMBL" id="KND87466.1"/>
    </source>
</evidence>
<dbReference type="STRING" id="1163406.A0A0L0N090"/>
<dbReference type="OrthoDB" id="5336565at2759"/>
<gene>
    <name evidence="2" type="ORF">TOPH_07872</name>
</gene>
<comment type="caution">
    <text evidence="2">The sequence shown here is derived from an EMBL/GenBank/DDBJ whole genome shotgun (WGS) entry which is preliminary data.</text>
</comment>
<sequence length="312" mass="34754">GAVWHRLYTGSVICRLAPKLHHLFAALARGIAPRGCLLDILSRSAWLLGSSQSPVKSSGTPNTTTTRSTGPYDSNFQQHLTNYRVYPARYTHPDGKALPRPDNLDEIKQILGQPRPSLSPSQFSEGAFDAFQDADTHAAKEAQVMARVIPIIEGKLEDPKCAGGQIPFRNRDHLTDGSLVPGNLDIYYGSRPEQLRPAICNELGGHIPSTLKALMDLCQLHPGKRATTERWEREVSIAYSRTDSRIRWSSITTTRPTPSHPYTMEDSSRFLDHTSHIGAPYESETSADELSLDTREFRPIKRTKSRSLQKKA</sequence>
<proteinExistence type="predicted"/>
<accession>A0A0L0N090</accession>
<keyword evidence="3" id="KW-1185">Reference proteome</keyword>
<dbReference type="AlphaFoldDB" id="A0A0L0N090"/>
<organism evidence="2 3">
    <name type="scientific">Tolypocladium ophioglossoides (strain CBS 100239)</name>
    <name type="common">Snaketongue truffleclub</name>
    <name type="synonym">Elaphocordyceps ophioglossoides</name>
    <dbReference type="NCBI Taxonomy" id="1163406"/>
    <lineage>
        <taxon>Eukaryota</taxon>
        <taxon>Fungi</taxon>
        <taxon>Dikarya</taxon>
        <taxon>Ascomycota</taxon>
        <taxon>Pezizomycotina</taxon>
        <taxon>Sordariomycetes</taxon>
        <taxon>Hypocreomycetidae</taxon>
        <taxon>Hypocreales</taxon>
        <taxon>Ophiocordycipitaceae</taxon>
        <taxon>Tolypocladium</taxon>
    </lineage>
</organism>
<protein>
    <submittedName>
        <fullName evidence="2">Uncharacterized protein</fullName>
    </submittedName>
</protein>